<evidence type="ECO:0000313" key="3">
    <source>
        <dbReference type="Proteomes" id="UP000321261"/>
    </source>
</evidence>
<evidence type="ECO:0000256" key="1">
    <source>
        <dbReference type="SAM" id="Phobius"/>
    </source>
</evidence>
<feature type="transmembrane region" description="Helical" evidence="1">
    <location>
        <begin position="46"/>
        <end position="68"/>
    </location>
</feature>
<keyword evidence="1" id="KW-0472">Membrane</keyword>
<feature type="transmembrane region" description="Helical" evidence="1">
    <location>
        <begin position="74"/>
        <end position="91"/>
    </location>
</feature>
<proteinExistence type="predicted"/>
<gene>
    <name evidence="2" type="ORF">FHX44_115973</name>
</gene>
<comment type="caution">
    <text evidence="2">The sequence shown here is derived from an EMBL/GenBank/DDBJ whole genome shotgun (WGS) entry which is preliminary data.</text>
</comment>
<accession>A0A561SYU0</accession>
<keyword evidence="1" id="KW-1133">Transmembrane helix</keyword>
<protein>
    <submittedName>
        <fullName evidence="2">Uncharacterized protein</fullName>
    </submittedName>
</protein>
<organism evidence="2 3">
    <name type="scientific">Pseudonocardia hierapolitana</name>
    <dbReference type="NCBI Taxonomy" id="1128676"/>
    <lineage>
        <taxon>Bacteria</taxon>
        <taxon>Bacillati</taxon>
        <taxon>Actinomycetota</taxon>
        <taxon>Actinomycetes</taxon>
        <taxon>Pseudonocardiales</taxon>
        <taxon>Pseudonocardiaceae</taxon>
        <taxon>Pseudonocardia</taxon>
    </lineage>
</organism>
<feature type="transmembrane region" description="Helical" evidence="1">
    <location>
        <begin position="6"/>
        <end position="25"/>
    </location>
</feature>
<keyword evidence="1" id="KW-0812">Transmembrane</keyword>
<evidence type="ECO:0000313" key="2">
    <source>
        <dbReference type="EMBL" id="TWF80036.1"/>
    </source>
</evidence>
<dbReference type="Proteomes" id="UP000321261">
    <property type="component" value="Unassembled WGS sequence"/>
</dbReference>
<dbReference type="EMBL" id="VIWU01000001">
    <property type="protein sequence ID" value="TWF80036.1"/>
    <property type="molecule type" value="Genomic_DNA"/>
</dbReference>
<reference evidence="2 3" key="1">
    <citation type="submission" date="2019-06" db="EMBL/GenBank/DDBJ databases">
        <title>Sequencing the genomes of 1000 actinobacteria strains.</title>
        <authorList>
            <person name="Klenk H.-P."/>
        </authorList>
    </citation>
    <scope>NUCLEOTIDE SEQUENCE [LARGE SCALE GENOMIC DNA]</scope>
    <source>
        <strain evidence="2 3">DSM 45671</strain>
    </source>
</reference>
<keyword evidence="3" id="KW-1185">Reference proteome</keyword>
<dbReference type="RefSeq" id="WP_147258781.1">
    <property type="nucleotide sequence ID" value="NZ_VIWU01000001.1"/>
</dbReference>
<name>A0A561SYU0_9PSEU</name>
<dbReference type="AlphaFoldDB" id="A0A561SYU0"/>
<sequence length="110" mass="11067">MTGSELFLGGVAALAVLSMVVKARAGVKRARVAAEIARVGANPVSLLGRVLTTASAIVGAQWVVIIYAVSNTTLLLAVLAAPALVAAYTLTRATTAMQLGPAARPGGGRR</sequence>